<comment type="similarity">
    <text evidence="1">Belongs to the pseudomonas-type ThrB family.</text>
</comment>
<evidence type="ECO:0000256" key="2">
    <source>
        <dbReference type="SAM" id="MobiDB-lite"/>
    </source>
</evidence>
<proteinExistence type="inferred from homology"/>
<dbReference type="GO" id="GO:0004413">
    <property type="term" value="F:homoserine kinase activity"/>
    <property type="evidence" value="ECO:0007669"/>
    <property type="project" value="TreeGrafter"/>
</dbReference>
<evidence type="ECO:0000259" key="3">
    <source>
        <dbReference type="Pfam" id="PF01636"/>
    </source>
</evidence>
<dbReference type="AlphaFoldDB" id="A0A4S8PBC2"/>
<dbReference type="PANTHER" id="PTHR21064:SF6">
    <property type="entry name" value="AMINOGLYCOSIDE PHOSPHOTRANSFERASE DOMAIN-CONTAINING PROTEIN"/>
    <property type="match status" value="1"/>
</dbReference>
<protein>
    <recommendedName>
        <fullName evidence="3">Aminoglycoside phosphotransferase domain-containing protein</fullName>
    </recommendedName>
</protein>
<organism evidence="4 5">
    <name type="scientific">Glycomyces paridis</name>
    <dbReference type="NCBI Taxonomy" id="2126555"/>
    <lineage>
        <taxon>Bacteria</taxon>
        <taxon>Bacillati</taxon>
        <taxon>Actinomycetota</taxon>
        <taxon>Actinomycetes</taxon>
        <taxon>Glycomycetales</taxon>
        <taxon>Glycomycetaceae</taxon>
        <taxon>Glycomyces</taxon>
    </lineage>
</organism>
<dbReference type="Pfam" id="PF01636">
    <property type="entry name" value="APH"/>
    <property type="match status" value="1"/>
</dbReference>
<gene>
    <name evidence="4" type="ORF">E9998_17990</name>
</gene>
<comment type="caution">
    <text evidence="4">The sequence shown here is derived from an EMBL/GenBank/DDBJ whole genome shotgun (WGS) entry which is preliminary data.</text>
</comment>
<evidence type="ECO:0000313" key="5">
    <source>
        <dbReference type="Proteomes" id="UP000305792"/>
    </source>
</evidence>
<feature type="compositionally biased region" description="Basic and acidic residues" evidence="2">
    <location>
        <begin position="46"/>
        <end position="56"/>
    </location>
</feature>
<reference evidence="4 5" key="1">
    <citation type="journal article" date="2018" name="Int. J. Syst. Evol. Microbiol.">
        <title>Glycomyces paridis sp. nov., isolated from the medicinal plant Paris polyphylla.</title>
        <authorList>
            <person name="Fang X.M."/>
            <person name="Bai J.L."/>
            <person name="Su J."/>
            <person name="Zhao L.L."/>
            <person name="Liu H.Y."/>
            <person name="Ma B.P."/>
            <person name="Zhang Y.Q."/>
            <person name="Yu L.Y."/>
        </authorList>
    </citation>
    <scope>NUCLEOTIDE SEQUENCE [LARGE SCALE GENOMIC DNA]</scope>
    <source>
        <strain evidence="4 5">CPCC 204357</strain>
    </source>
</reference>
<dbReference type="InterPro" id="IPR002575">
    <property type="entry name" value="Aminoglycoside_PTrfase"/>
</dbReference>
<dbReference type="Proteomes" id="UP000305792">
    <property type="component" value="Unassembled WGS sequence"/>
</dbReference>
<dbReference type="EMBL" id="STGX01000014">
    <property type="protein sequence ID" value="THV26452.1"/>
    <property type="molecule type" value="Genomic_DNA"/>
</dbReference>
<dbReference type="InterPro" id="IPR011009">
    <property type="entry name" value="Kinase-like_dom_sf"/>
</dbReference>
<dbReference type="InterPro" id="IPR050249">
    <property type="entry name" value="Pseudomonas-type_ThrB"/>
</dbReference>
<feature type="compositionally biased region" description="Basic residues" evidence="2">
    <location>
        <begin position="1"/>
        <end position="17"/>
    </location>
</feature>
<dbReference type="InterPro" id="IPR040547">
    <property type="entry name" value="CdiI"/>
</dbReference>
<feature type="domain" description="Aminoglycoside phosphotransferase" evidence="3">
    <location>
        <begin position="116"/>
        <end position="333"/>
    </location>
</feature>
<accession>A0A4S8PBC2</accession>
<dbReference type="SUPFAM" id="SSF56112">
    <property type="entry name" value="Protein kinase-like (PK-like)"/>
    <property type="match status" value="1"/>
</dbReference>
<dbReference type="Pfam" id="PF18616">
    <property type="entry name" value="CdiI_3"/>
    <property type="match status" value="1"/>
</dbReference>
<dbReference type="CDD" id="cd20691">
    <property type="entry name" value="CdiI_EC536-like"/>
    <property type="match status" value="1"/>
</dbReference>
<keyword evidence="5" id="KW-1185">Reference proteome</keyword>
<dbReference type="PANTHER" id="PTHR21064">
    <property type="entry name" value="AMINOGLYCOSIDE PHOSPHOTRANSFERASE DOMAIN-CONTAINING PROTEIN-RELATED"/>
    <property type="match status" value="1"/>
</dbReference>
<dbReference type="GO" id="GO:0009088">
    <property type="term" value="P:threonine biosynthetic process"/>
    <property type="evidence" value="ECO:0007669"/>
    <property type="project" value="TreeGrafter"/>
</dbReference>
<dbReference type="Gene3D" id="3.90.1200.10">
    <property type="match status" value="1"/>
</dbReference>
<feature type="region of interest" description="Disordered" evidence="2">
    <location>
        <begin position="1"/>
        <end position="58"/>
    </location>
</feature>
<evidence type="ECO:0000313" key="4">
    <source>
        <dbReference type="EMBL" id="THV26452.1"/>
    </source>
</evidence>
<evidence type="ECO:0000256" key="1">
    <source>
        <dbReference type="ARBA" id="ARBA00038240"/>
    </source>
</evidence>
<name>A0A4S8PBC2_9ACTN</name>
<sequence>MARPHLGARRTRLRRRPGPGGRDAGRRQGPHRQQPPPVDPARLKRAGPDRTERSERGISGCTAAALRPDSPVMMTLDMIDRLKQTVDERWESPVADLVAAAWGHPAGTAKWWRSSATHVFVLPDQEGKRYLRFAPDDRADAFAAVAALAARLADTGARVARPVPTTAGTLVATVATPLGFMQAMMVEAAPGEAFDAEELDEPGARAWGRALAEFHLAAADAKEPLPGPFATPPTFPDDPELAACAAALTAAARKLSREPARFGVVHGDFELDNLAWQDGTATAFDLDEAHRSWYAADIAFAVRDLCDHSGRPAPEHAERFAAFIDGYREARPLTADEIDMLPLFAGLHALTALGDIAAALGEPDAAEAAWKADLRAHLTALAADHRTLALDTARPHRTLEDLEGDDWGDSPAGATTLVSKVHALRRVPLGSLTVEHLRMLIGQRVGLDHLLPIALKVLRADPLAAGDMSPGALLRSALHAVSGDSEFALELRALAAGVDDPEGLLRDELDGV</sequence>